<dbReference type="EMBL" id="JACXSI010000050">
    <property type="protein sequence ID" value="MBD3109979.1"/>
    <property type="molecule type" value="Genomic_DNA"/>
</dbReference>
<dbReference type="GO" id="GO:0005829">
    <property type="term" value="C:cytosol"/>
    <property type="evidence" value="ECO:0007669"/>
    <property type="project" value="TreeGrafter"/>
</dbReference>
<dbReference type="PANTHER" id="PTHR31223:SF70">
    <property type="entry name" value="LOG FAMILY PROTEIN YJL055W"/>
    <property type="match status" value="1"/>
</dbReference>
<reference evidence="3" key="1">
    <citation type="submission" date="2020-09" db="EMBL/GenBank/DDBJ databases">
        <title>Bacillus faecalis sp. nov., a moderately halophilic bacterium isolated from cow faeces.</title>
        <authorList>
            <person name="Jiang L."/>
            <person name="Lee J."/>
        </authorList>
    </citation>
    <scope>NUCLEOTIDE SEQUENCE</scope>
    <source>
        <strain evidence="3">AGMB 02131</strain>
    </source>
</reference>
<dbReference type="PANTHER" id="PTHR31223">
    <property type="entry name" value="LOG FAMILY PROTEIN YJL055W"/>
    <property type="match status" value="1"/>
</dbReference>
<dbReference type="EC" id="3.2.2.n1" evidence="2"/>
<dbReference type="Gene3D" id="3.40.50.450">
    <property type="match status" value="1"/>
</dbReference>
<keyword evidence="2" id="KW-0378">Hydrolase</keyword>
<protein>
    <recommendedName>
        <fullName evidence="2">Cytokinin riboside 5'-monophosphate phosphoribohydrolase</fullName>
        <ecNumber evidence="2">3.2.2.n1</ecNumber>
    </recommendedName>
</protein>
<dbReference type="SUPFAM" id="SSF102405">
    <property type="entry name" value="MCP/YpsA-like"/>
    <property type="match status" value="1"/>
</dbReference>
<gene>
    <name evidence="3" type="ORF">IEO70_16690</name>
</gene>
<name>A0A927D2P9_9BACI</name>
<keyword evidence="2" id="KW-0203">Cytokinin biosynthesis</keyword>
<evidence type="ECO:0000313" key="4">
    <source>
        <dbReference type="Proteomes" id="UP000602076"/>
    </source>
</evidence>
<dbReference type="RefSeq" id="WP_190999515.1">
    <property type="nucleotide sequence ID" value="NZ_JACXSI010000050.1"/>
</dbReference>
<evidence type="ECO:0000256" key="1">
    <source>
        <dbReference type="ARBA" id="ARBA00006763"/>
    </source>
</evidence>
<dbReference type="Proteomes" id="UP000602076">
    <property type="component" value="Unassembled WGS sequence"/>
</dbReference>
<organism evidence="3 4">
    <name type="scientific">Peribacillus faecalis</name>
    <dbReference type="NCBI Taxonomy" id="2772559"/>
    <lineage>
        <taxon>Bacteria</taxon>
        <taxon>Bacillati</taxon>
        <taxon>Bacillota</taxon>
        <taxon>Bacilli</taxon>
        <taxon>Bacillales</taxon>
        <taxon>Bacillaceae</taxon>
        <taxon>Peribacillus</taxon>
    </lineage>
</organism>
<dbReference type="Pfam" id="PF03641">
    <property type="entry name" value="Lysine_decarbox"/>
    <property type="match status" value="1"/>
</dbReference>
<dbReference type="AlphaFoldDB" id="A0A927D2P9"/>
<dbReference type="InterPro" id="IPR005269">
    <property type="entry name" value="LOG"/>
</dbReference>
<sequence length="183" mass="20229">MKSIAVFCGSRNGAHEIYTRGAIALGKELAKRNITLVYGGSSIGLMGTIADTVLQEGGKVIGIMPQMLAAREIAHKHLTELYIVETMHDRKAKMAELSDGFIAMPGGAGTLEEFFEVFTWAQIGIHNKPLGLLNVNEYYEPLRSVLNHMADEQFMSEEHRTLAYIEKDASKLLDCFINNQAVL</sequence>
<dbReference type="GO" id="GO:0009691">
    <property type="term" value="P:cytokinin biosynthetic process"/>
    <property type="evidence" value="ECO:0007669"/>
    <property type="project" value="UniProtKB-UniRule"/>
</dbReference>
<keyword evidence="4" id="KW-1185">Reference proteome</keyword>
<accession>A0A927D2P9</accession>
<dbReference type="GO" id="GO:0016799">
    <property type="term" value="F:hydrolase activity, hydrolyzing N-glycosyl compounds"/>
    <property type="evidence" value="ECO:0007669"/>
    <property type="project" value="TreeGrafter"/>
</dbReference>
<proteinExistence type="inferred from homology"/>
<dbReference type="InterPro" id="IPR031100">
    <property type="entry name" value="LOG_fam"/>
</dbReference>
<evidence type="ECO:0000313" key="3">
    <source>
        <dbReference type="EMBL" id="MBD3109979.1"/>
    </source>
</evidence>
<evidence type="ECO:0000256" key="2">
    <source>
        <dbReference type="RuleBase" id="RU363015"/>
    </source>
</evidence>
<comment type="caution">
    <text evidence="3">The sequence shown here is derived from an EMBL/GenBank/DDBJ whole genome shotgun (WGS) entry which is preliminary data.</text>
</comment>
<comment type="similarity">
    <text evidence="1 2">Belongs to the LOG family.</text>
</comment>
<dbReference type="NCBIfam" id="TIGR00730">
    <property type="entry name" value="Rossman fold protein, TIGR00730 family"/>
    <property type="match status" value="1"/>
</dbReference>